<dbReference type="STRING" id="391037.Sare_4569"/>
<sequence length="264" mass="27500">MTAVARTLHRELAVELWEAARTRRPVPPLSVRHPRLDLADAYAIQSEIRALELAGGARLAGLKIGATSEAIQKMFGIDHPDFGYLTDRMLLPDGVALDVRTFIAPKVEGEIAFRMARDLSGPAVTAQDVLAATTEICPVLEVLDSRIEAWKIGLVDTVADNASSAAVVVGAGVPPDTTDLAAARMVLRSGDAEYTGTGSAVMGHPAESVACLVRILAEFGTGVSAGKLVLAGSWAGAVDLVPGEQVHASFGVLGSVSMTYGSEG</sequence>
<dbReference type="AlphaFoldDB" id="A8M6X0"/>
<dbReference type="GO" id="GO:0008684">
    <property type="term" value="F:2-oxopent-4-enoate hydratase activity"/>
    <property type="evidence" value="ECO:0007669"/>
    <property type="project" value="TreeGrafter"/>
</dbReference>
<dbReference type="PANTHER" id="PTHR30143:SF0">
    <property type="entry name" value="2-KETO-4-PENTENOATE HYDRATASE"/>
    <property type="match status" value="1"/>
</dbReference>
<dbReference type="GO" id="GO:0047437">
    <property type="term" value="F:4-oxalocrotonate decarboxylase activity"/>
    <property type="evidence" value="ECO:0007669"/>
    <property type="project" value="UniProtKB-EC"/>
</dbReference>
<dbReference type="InterPro" id="IPR050772">
    <property type="entry name" value="Hydratase-Decarb/MhpD_sf"/>
</dbReference>
<name>A8M6X0_SALAI</name>
<dbReference type="KEGG" id="saq:Sare_4569"/>
<accession>A8M6X0</accession>
<dbReference type="Pfam" id="PF01557">
    <property type="entry name" value="FAA_hydrolase"/>
    <property type="match status" value="1"/>
</dbReference>
<dbReference type="PATRIC" id="fig|391037.6.peg.4617"/>
<evidence type="ECO:0000313" key="3">
    <source>
        <dbReference type="EMBL" id="ABW00338.1"/>
    </source>
</evidence>
<protein>
    <submittedName>
        <fullName evidence="3">4-oxalocrotonate decarboxylase</fullName>
        <ecNumber evidence="3">4.1.1.77</ecNumber>
    </submittedName>
</protein>
<dbReference type="InterPro" id="IPR036663">
    <property type="entry name" value="Fumarylacetoacetase_C_sf"/>
</dbReference>
<organism evidence="3">
    <name type="scientific">Salinispora arenicola (strain CNS-205)</name>
    <dbReference type="NCBI Taxonomy" id="391037"/>
    <lineage>
        <taxon>Bacteria</taxon>
        <taxon>Bacillati</taxon>
        <taxon>Actinomycetota</taxon>
        <taxon>Actinomycetes</taxon>
        <taxon>Micromonosporales</taxon>
        <taxon>Micromonosporaceae</taxon>
        <taxon>Salinispora</taxon>
    </lineage>
</organism>
<dbReference type="GO" id="GO:0005737">
    <property type="term" value="C:cytoplasm"/>
    <property type="evidence" value="ECO:0007669"/>
    <property type="project" value="TreeGrafter"/>
</dbReference>
<dbReference type="eggNOG" id="COG3971">
    <property type="taxonomic scope" value="Bacteria"/>
</dbReference>
<dbReference type="EMBL" id="CP000850">
    <property type="protein sequence ID" value="ABW00338.1"/>
    <property type="molecule type" value="Genomic_DNA"/>
</dbReference>
<feature type="domain" description="Fumarylacetoacetase-like C-terminal" evidence="2">
    <location>
        <begin position="102"/>
        <end position="256"/>
    </location>
</feature>
<dbReference type="InterPro" id="IPR011234">
    <property type="entry name" value="Fumarylacetoacetase-like_C"/>
</dbReference>
<dbReference type="HOGENOM" id="CLU_060136_3_0_11"/>
<reference evidence="3" key="1">
    <citation type="submission" date="2007-10" db="EMBL/GenBank/DDBJ databases">
        <title>Complete sequence of Salinispora arenicola CNS-205.</title>
        <authorList>
            <consortium name="US DOE Joint Genome Institute"/>
            <person name="Copeland A."/>
            <person name="Lucas S."/>
            <person name="Lapidus A."/>
            <person name="Barry K."/>
            <person name="Glavina del Rio T."/>
            <person name="Dalin E."/>
            <person name="Tice H."/>
            <person name="Pitluck S."/>
            <person name="Foster B."/>
            <person name="Schmutz J."/>
            <person name="Larimer F."/>
            <person name="Land M."/>
            <person name="Hauser L."/>
            <person name="Kyrpides N."/>
            <person name="Ivanova N."/>
            <person name="Jensen P.R."/>
            <person name="Moore B.S."/>
            <person name="Penn K."/>
            <person name="Jenkins C."/>
            <person name="Udwary D."/>
            <person name="Xiang L."/>
            <person name="Gontang E."/>
            <person name="Richardson P."/>
        </authorList>
    </citation>
    <scope>NUCLEOTIDE SEQUENCE [LARGE SCALE GENOMIC DNA]</scope>
    <source>
        <strain evidence="3">CNS-205</strain>
    </source>
</reference>
<dbReference type="EC" id="4.1.1.77" evidence="3"/>
<dbReference type="PANTHER" id="PTHR30143">
    <property type="entry name" value="ACID HYDRATASE"/>
    <property type="match status" value="1"/>
</dbReference>
<keyword evidence="1 3" id="KW-0456">Lyase</keyword>
<evidence type="ECO:0000259" key="2">
    <source>
        <dbReference type="Pfam" id="PF01557"/>
    </source>
</evidence>
<evidence type="ECO:0000256" key="1">
    <source>
        <dbReference type="ARBA" id="ARBA00023239"/>
    </source>
</evidence>
<proteinExistence type="predicted"/>
<dbReference type="SUPFAM" id="SSF56529">
    <property type="entry name" value="FAH"/>
    <property type="match status" value="1"/>
</dbReference>
<dbReference type="Gene3D" id="3.90.850.10">
    <property type="entry name" value="Fumarylacetoacetase-like, C-terminal domain"/>
    <property type="match status" value="1"/>
</dbReference>
<gene>
    <name evidence="3" type="ordered locus">Sare_4569</name>
</gene>